<feature type="transmembrane region" description="Helical" evidence="5">
    <location>
        <begin position="44"/>
        <end position="62"/>
    </location>
</feature>
<evidence type="ECO:0000256" key="5">
    <source>
        <dbReference type="SAM" id="Phobius"/>
    </source>
</evidence>
<feature type="domain" description="G-protein coupled receptors family 1 profile" evidence="6">
    <location>
        <begin position="24"/>
        <end position="243"/>
    </location>
</feature>
<dbReference type="PANTHER" id="PTHR46955">
    <property type="entry name" value="PROTEIN CBG01349-RELATED"/>
    <property type="match status" value="1"/>
</dbReference>
<dbReference type="Pfam" id="PF10316">
    <property type="entry name" value="7TM_GPCR_Srbc"/>
    <property type="match status" value="1"/>
</dbReference>
<reference evidence="7" key="1">
    <citation type="submission" date="2012-09" db="EMBL/GenBank/DDBJ databases">
        <authorList>
            <person name="Martin A.A."/>
        </authorList>
    </citation>
    <scope>NUCLEOTIDE SEQUENCE</scope>
</reference>
<name>A0A0K0D0F0_ANGCA</name>
<protein>
    <submittedName>
        <fullName evidence="8">G_PROTEIN_RECEP_F1_2 domain-containing protein</fullName>
    </submittedName>
</protein>
<keyword evidence="3 5" id="KW-1133">Transmembrane helix</keyword>
<dbReference type="Proteomes" id="UP000035642">
    <property type="component" value="Unassembled WGS sequence"/>
</dbReference>
<evidence type="ECO:0000313" key="8">
    <source>
        <dbReference type="WBParaSite" id="ACAC_0000353701-mRNA-1"/>
    </source>
</evidence>
<evidence type="ECO:0000256" key="2">
    <source>
        <dbReference type="ARBA" id="ARBA00022692"/>
    </source>
</evidence>
<comment type="subcellular location">
    <subcellularLocation>
        <location evidence="1">Membrane</location>
    </subcellularLocation>
</comment>
<proteinExistence type="predicted"/>
<dbReference type="InterPro" id="IPR017452">
    <property type="entry name" value="GPCR_Rhodpsn_7TM"/>
</dbReference>
<evidence type="ECO:0000256" key="4">
    <source>
        <dbReference type="ARBA" id="ARBA00023136"/>
    </source>
</evidence>
<dbReference type="PROSITE" id="PS50262">
    <property type="entry name" value="G_PROTEIN_RECEP_F1_2"/>
    <property type="match status" value="1"/>
</dbReference>
<keyword evidence="4 5" id="KW-0472">Membrane</keyword>
<evidence type="ECO:0000259" key="6">
    <source>
        <dbReference type="PROSITE" id="PS50262"/>
    </source>
</evidence>
<dbReference type="WBParaSite" id="ACAC_0000353701-mRNA-1">
    <property type="protein sequence ID" value="ACAC_0000353701-mRNA-1"/>
    <property type="gene ID" value="ACAC_0000353701"/>
</dbReference>
<feature type="transmembrane region" description="Helical" evidence="5">
    <location>
        <begin position="6"/>
        <end position="32"/>
    </location>
</feature>
<feature type="transmembrane region" description="Helical" evidence="5">
    <location>
        <begin position="82"/>
        <end position="107"/>
    </location>
</feature>
<evidence type="ECO:0000313" key="7">
    <source>
        <dbReference type="Proteomes" id="UP000035642"/>
    </source>
</evidence>
<accession>A0A0K0D0F0</accession>
<dbReference type="InterPro" id="IPR019420">
    <property type="entry name" value="7TM_GPCR_serpentine_rcpt_Srbc"/>
</dbReference>
<dbReference type="PANTHER" id="PTHR46955:SF3">
    <property type="entry name" value="G_PROTEIN_RECEP_F1_2 DOMAIN-CONTAINING PROTEIN"/>
    <property type="match status" value="1"/>
</dbReference>
<evidence type="ECO:0000256" key="1">
    <source>
        <dbReference type="ARBA" id="ARBA00004370"/>
    </source>
</evidence>
<dbReference type="SUPFAM" id="SSF81321">
    <property type="entry name" value="Family A G protein-coupled receptor-like"/>
    <property type="match status" value="1"/>
</dbReference>
<dbReference type="InterPro" id="IPR052322">
    <property type="entry name" value="Mito_rRNA_Mtase_NSUN4"/>
</dbReference>
<keyword evidence="2 5" id="KW-0812">Transmembrane</keyword>
<dbReference type="AlphaFoldDB" id="A0A0K0D0F0"/>
<feature type="transmembrane region" description="Helical" evidence="5">
    <location>
        <begin position="127"/>
        <end position="145"/>
    </location>
</feature>
<reference evidence="8" key="2">
    <citation type="submission" date="2016-04" db="UniProtKB">
        <authorList>
            <consortium name="WormBaseParasite"/>
        </authorList>
    </citation>
    <scope>IDENTIFICATION</scope>
</reference>
<evidence type="ECO:0000256" key="3">
    <source>
        <dbReference type="ARBA" id="ARBA00022989"/>
    </source>
</evidence>
<keyword evidence="7" id="KW-1185">Reference proteome</keyword>
<feature type="transmembrane region" description="Helical" evidence="5">
    <location>
        <begin position="235"/>
        <end position="261"/>
    </location>
</feature>
<organism evidence="7 8">
    <name type="scientific">Angiostrongylus cantonensis</name>
    <name type="common">Rat lungworm</name>
    <dbReference type="NCBI Taxonomy" id="6313"/>
    <lineage>
        <taxon>Eukaryota</taxon>
        <taxon>Metazoa</taxon>
        <taxon>Ecdysozoa</taxon>
        <taxon>Nematoda</taxon>
        <taxon>Chromadorea</taxon>
        <taxon>Rhabditida</taxon>
        <taxon>Rhabditina</taxon>
        <taxon>Rhabditomorpha</taxon>
        <taxon>Strongyloidea</taxon>
        <taxon>Metastrongylidae</taxon>
        <taxon>Angiostrongylus</taxon>
    </lineage>
</organism>
<dbReference type="Gene3D" id="1.20.1070.10">
    <property type="entry name" value="Rhodopsin 7-helix transmembrane proteins"/>
    <property type="match status" value="1"/>
</dbReference>
<feature type="transmembrane region" description="Helical" evidence="5">
    <location>
        <begin position="171"/>
        <end position="193"/>
    </location>
</feature>
<feature type="transmembrane region" description="Helical" evidence="5">
    <location>
        <begin position="267"/>
        <end position="286"/>
    </location>
</feature>
<sequence length="320" mass="35627">MAVKVSYLIVDITLVLLQLVVITCNGFILYLFIRQKNLRQNSSWLLVLFLMVTDFLHAVATLPYTVYLLKSWNPVSLDLSPYYVFIASTPLIIQLKINLTLTISIAVERILALSFPVMFRNLPFRSCAVICLLFGLLLAAVDLILEFSLSSFNRAPNCASIGCFLCDNFRYYWGISNMVMGIIVIILTTLILLSLRAIQRKPQAPGVVRSGENRIKQVVQSVSIDGKANRTTAGVLLISMVFVTLPSIGAGLVEMIGFSVFKAVGSFYIFGLLCAGAFNGVIFLVLNKEIRITARKYITCKVHSHTITVSNPRIFSIVRR</sequence>
<dbReference type="GO" id="GO:0016020">
    <property type="term" value="C:membrane"/>
    <property type="evidence" value="ECO:0007669"/>
    <property type="project" value="UniProtKB-SubCell"/>
</dbReference>